<dbReference type="EMBL" id="BARU01004138">
    <property type="protein sequence ID" value="GAH18687.1"/>
    <property type="molecule type" value="Genomic_DNA"/>
</dbReference>
<proteinExistence type="predicted"/>
<feature type="non-terminal residue" evidence="2">
    <location>
        <position position="268"/>
    </location>
</feature>
<comment type="caution">
    <text evidence="2">The sequence shown here is derived from an EMBL/GenBank/DDBJ whole genome shotgun (WGS) entry which is preliminary data.</text>
</comment>
<reference evidence="2" key="1">
    <citation type="journal article" date="2014" name="Front. Microbiol.">
        <title>High frequency of phylogenetically diverse reductive dehalogenase-homologous genes in deep subseafloor sedimentary metagenomes.</title>
        <authorList>
            <person name="Kawai M."/>
            <person name="Futagami T."/>
            <person name="Toyoda A."/>
            <person name="Takaki Y."/>
            <person name="Nishi S."/>
            <person name="Hori S."/>
            <person name="Arai W."/>
            <person name="Tsubouchi T."/>
            <person name="Morono Y."/>
            <person name="Uchiyama I."/>
            <person name="Ito T."/>
            <person name="Fujiyama A."/>
            <person name="Inagaki F."/>
            <person name="Takami H."/>
        </authorList>
    </citation>
    <scope>NUCLEOTIDE SEQUENCE</scope>
    <source>
        <strain evidence="2">Expedition CK06-06</strain>
    </source>
</reference>
<dbReference type="Gene3D" id="3.20.20.100">
    <property type="entry name" value="NADP-dependent oxidoreductase domain"/>
    <property type="match status" value="1"/>
</dbReference>
<feature type="non-terminal residue" evidence="2">
    <location>
        <position position="1"/>
    </location>
</feature>
<dbReference type="GO" id="GO:0016491">
    <property type="term" value="F:oxidoreductase activity"/>
    <property type="evidence" value="ECO:0007669"/>
    <property type="project" value="InterPro"/>
</dbReference>
<gene>
    <name evidence="2" type="ORF">S03H2_08498</name>
</gene>
<dbReference type="PANTHER" id="PTHR42686">
    <property type="entry name" value="GH17980P-RELATED"/>
    <property type="match status" value="1"/>
</dbReference>
<feature type="domain" description="NADP-dependent oxidoreductase" evidence="1">
    <location>
        <begin position="81"/>
        <end position="258"/>
    </location>
</feature>
<evidence type="ECO:0000259" key="1">
    <source>
        <dbReference type="Pfam" id="PF00248"/>
    </source>
</evidence>
<sequence>NHNKEGTVKATKAVDRKGFIKKSLAGAAGIAFAGSARASLYHPEPSLQQPERKIVYRTLGKTGLKLPVISMGVMNTDNPALIGAALDNGINHLDTAHGYGNEEVIGGTLKGRPRDSFIIATKVHGIKMDTPRETEKAFLDEFHLSLRRLGLDYVEILYLHGVGIVTNRANTLYEPFLNVLQKIKKSGKARFVGVSAHRNQPEIIQAAIDSKVYDVVLAAYNFTYGNRGKVKQAIAKAAQAGLGIVAMKTLAGGYLDWAFLRGTYERER</sequence>
<protein>
    <recommendedName>
        <fullName evidence="1">NADP-dependent oxidoreductase domain-containing protein</fullName>
    </recommendedName>
</protein>
<dbReference type="AlphaFoldDB" id="X1DEQ7"/>
<dbReference type="SUPFAM" id="SSF51430">
    <property type="entry name" value="NAD(P)-linked oxidoreductase"/>
    <property type="match status" value="1"/>
</dbReference>
<organism evidence="2">
    <name type="scientific">marine sediment metagenome</name>
    <dbReference type="NCBI Taxonomy" id="412755"/>
    <lineage>
        <taxon>unclassified sequences</taxon>
        <taxon>metagenomes</taxon>
        <taxon>ecological metagenomes</taxon>
    </lineage>
</organism>
<name>X1DEQ7_9ZZZZ</name>
<dbReference type="PRINTS" id="PR00069">
    <property type="entry name" value="ALDKETRDTASE"/>
</dbReference>
<dbReference type="PANTHER" id="PTHR42686:SF1">
    <property type="entry name" value="GH17980P-RELATED"/>
    <property type="match status" value="1"/>
</dbReference>
<dbReference type="InterPro" id="IPR020471">
    <property type="entry name" value="AKR"/>
</dbReference>
<evidence type="ECO:0000313" key="2">
    <source>
        <dbReference type="EMBL" id="GAH18687.1"/>
    </source>
</evidence>
<dbReference type="Pfam" id="PF00248">
    <property type="entry name" value="Aldo_ket_red"/>
    <property type="match status" value="1"/>
</dbReference>
<accession>X1DEQ7</accession>
<dbReference type="InterPro" id="IPR036812">
    <property type="entry name" value="NAD(P)_OxRdtase_dom_sf"/>
</dbReference>
<dbReference type="InterPro" id="IPR023210">
    <property type="entry name" value="NADP_OxRdtase_dom"/>
</dbReference>
<dbReference type="GO" id="GO:0005829">
    <property type="term" value="C:cytosol"/>
    <property type="evidence" value="ECO:0007669"/>
    <property type="project" value="TreeGrafter"/>
</dbReference>